<accession>A0A0L9TIK8</accession>
<evidence type="ECO:0000256" key="1">
    <source>
        <dbReference type="SAM" id="MobiDB-lite"/>
    </source>
</evidence>
<dbReference type="Gramene" id="KOM30272">
    <property type="protein sequence ID" value="KOM30272"/>
    <property type="gene ID" value="LR48_Vigan1086s000700"/>
</dbReference>
<evidence type="ECO:0000313" key="2">
    <source>
        <dbReference type="EMBL" id="KOM30272.1"/>
    </source>
</evidence>
<sequence length="90" mass="9532">MAMEEEEEPKEEEGSVPTNPSSPPSSSLTKVALSPPPGAPGRKSFAKTGAQPPSWGARGEILTAKWRSTLFAKGHSARAHQRSTSGSLCW</sequence>
<gene>
    <name evidence="2" type="ORF">LR48_Vigan1086s000700</name>
</gene>
<evidence type="ECO:0000313" key="3">
    <source>
        <dbReference type="Proteomes" id="UP000053144"/>
    </source>
</evidence>
<organism evidence="2 3">
    <name type="scientific">Phaseolus angularis</name>
    <name type="common">Azuki bean</name>
    <name type="synonym">Vigna angularis</name>
    <dbReference type="NCBI Taxonomy" id="3914"/>
    <lineage>
        <taxon>Eukaryota</taxon>
        <taxon>Viridiplantae</taxon>
        <taxon>Streptophyta</taxon>
        <taxon>Embryophyta</taxon>
        <taxon>Tracheophyta</taxon>
        <taxon>Spermatophyta</taxon>
        <taxon>Magnoliopsida</taxon>
        <taxon>eudicotyledons</taxon>
        <taxon>Gunneridae</taxon>
        <taxon>Pentapetalae</taxon>
        <taxon>rosids</taxon>
        <taxon>fabids</taxon>
        <taxon>Fabales</taxon>
        <taxon>Fabaceae</taxon>
        <taxon>Papilionoideae</taxon>
        <taxon>50 kb inversion clade</taxon>
        <taxon>NPAAA clade</taxon>
        <taxon>indigoferoid/millettioid clade</taxon>
        <taxon>Phaseoleae</taxon>
        <taxon>Vigna</taxon>
    </lineage>
</organism>
<feature type="region of interest" description="Disordered" evidence="1">
    <location>
        <begin position="1"/>
        <end position="59"/>
    </location>
</feature>
<reference evidence="3" key="1">
    <citation type="journal article" date="2015" name="Proc. Natl. Acad. Sci. U.S.A.">
        <title>Genome sequencing of adzuki bean (Vigna angularis) provides insight into high starch and low fat accumulation and domestication.</title>
        <authorList>
            <person name="Yang K."/>
            <person name="Tian Z."/>
            <person name="Chen C."/>
            <person name="Luo L."/>
            <person name="Zhao B."/>
            <person name="Wang Z."/>
            <person name="Yu L."/>
            <person name="Li Y."/>
            <person name="Sun Y."/>
            <person name="Li W."/>
            <person name="Chen Y."/>
            <person name="Li Y."/>
            <person name="Zhang Y."/>
            <person name="Ai D."/>
            <person name="Zhao J."/>
            <person name="Shang C."/>
            <person name="Ma Y."/>
            <person name="Wu B."/>
            <person name="Wang M."/>
            <person name="Gao L."/>
            <person name="Sun D."/>
            <person name="Zhang P."/>
            <person name="Guo F."/>
            <person name="Wang W."/>
            <person name="Li Y."/>
            <person name="Wang J."/>
            <person name="Varshney R.K."/>
            <person name="Wang J."/>
            <person name="Ling H.Q."/>
            <person name="Wan P."/>
        </authorList>
    </citation>
    <scope>NUCLEOTIDE SEQUENCE</scope>
    <source>
        <strain evidence="3">cv. Jingnong 6</strain>
    </source>
</reference>
<name>A0A0L9TIK8_PHAAN</name>
<dbReference type="Proteomes" id="UP000053144">
    <property type="component" value="Unassembled WGS sequence"/>
</dbReference>
<protein>
    <submittedName>
        <fullName evidence="2">Uncharacterized protein</fullName>
    </submittedName>
</protein>
<feature type="compositionally biased region" description="Acidic residues" evidence="1">
    <location>
        <begin position="1"/>
        <end position="11"/>
    </location>
</feature>
<dbReference type="AlphaFoldDB" id="A0A0L9TIK8"/>
<dbReference type="EMBL" id="KQ258626">
    <property type="protein sequence ID" value="KOM30272.1"/>
    <property type="molecule type" value="Genomic_DNA"/>
</dbReference>
<proteinExistence type="predicted"/>